<dbReference type="PaxDb" id="4113-PGSC0003DMT400086017"/>
<proteinExistence type="predicted"/>
<organism evidence="2 3">
    <name type="scientific">Solanum tuberosum</name>
    <name type="common">Potato</name>
    <dbReference type="NCBI Taxonomy" id="4113"/>
    <lineage>
        <taxon>Eukaryota</taxon>
        <taxon>Viridiplantae</taxon>
        <taxon>Streptophyta</taxon>
        <taxon>Embryophyta</taxon>
        <taxon>Tracheophyta</taxon>
        <taxon>Spermatophyta</taxon>
        <taxon>Magnoliopsida</taxon>
        <taxon>eudicotyledons</taxon>
        <taxon>Gunneridae</taxon>
        <taxon>Pentapetalae</taxon>
        <taxon>asterids</taxon>
        <taxon>lamiids</taxon>
        <taxon>Solanales</taxon>
        <taxon>Solanaceae</taxon>
        <taxon>Solanoideae</taxon>
        <taxon>Solaneae</taxon>
        <taxon>Solanum</taxon>
    </lineage>
</organism>
<reference evidence="2" key="2">
    <citation type="submission" date="2015-06" db="UniProtKB">
        <authorList>
            <consortium name="EnsemblPlants"/>
        </authorList>
    </citation>
    <scope>IDENTIFICATION</scope>
    <source>
        <strain evidence="2">DM1-3 516 R44</strain>
    </source>
</reference>
<evidence type="ECO:0000256" key="1">
    <source>
        <dbReference type="SAM" id="MobiDB-lite"/>
    </source>
</evidence>
<dbReference type="HOGENOM" id="CLU_1663774_0_0_1"/>
<name>M1DAT6_SOLTU</name>
<evidence type="ECO:0000313" key="2">
    <source>
        <dbReference type="EnsemblPlants" id="PGSC0003DMT400086017"/>
    </source>
</evidence>
<dbReference type="Proteomes" id="UP000011115">
    <property type="component" value="Unassembled WGS sequence"/>
</dbReference>
<sequence>MVCCRGLQRPSTVRRLTHGPWMVSVDPRYDGTQEASHLLKTGDSGVPIWHCDKLVHPTGALGICLIRDEENVAAPRREPQIEVPPLGTDLADIVGQAHGGDPFIPDHADTVPGSSSQEASMAPSSSRSTPQLGATVVPTHFPIIYYVGSGPSLDMCTST</sequence>
<keyword evidence="3" id="KW-1185">Reference proteome</keyword>
<evidence type="ECO:0000313" key="3">
    <source>
        <dbReference type="Proteomes" id="UP000011115"/>
    </source>
</evidence>
<dbReference type="AlphaFoldDB" id="M1DAT6"/>
<dbReference type="InParanoid" id="M1DAT6"/>
<accession>M1DAT6</accession>
<reference evidence="3" key="1">
    <citation type="journal article" date="2011" name="Nature">
        <title>Genome sequence and analysis of the tuber crop potato.</title>
        <authorList>
            <consortium name="The Potato Genome Sequencing Consortium"/>
        </authorList>
    </citation>
    <scope>NUCLEOTIDE SEQUENCE [LARGE SCALE GENOMIC DNA]</scope>
    <source>
        <strain evidence="3">cv. DM1-3 516 R44</strain>
    </source>
</reference>
<feature type="compositionally biased region" description="Low complexity" evidence="1">
    <location>
        <begin position="114"/>
        <end position="128"/>
    </location>
</feature>
<dbReference type="Gramene" id="PGSC0003DMT400086017">
    <property type="protein sequence ID" value="PGSC0003DMT400086017"/>
    <property type="gene ID" value="PGSC0003DMG400035588"/>
</dbReference>
<feature type="region of interest" description="Disordered" evidence="1">
    <location>
        <begin position="98"/>
        <end position="133"/>
    </location>
</feature>
<dbReference type="EnsemblPlants" id="PGSC0003DMT400086017">
    <property type="protein sequence ID" value="PGSC0003DMT400086017"/>
    <property type="gene ID" value="PGSC0003DMG400035588"/>
</dbReference>
<protein>
    <submittedName>
        <fullName evidence="2">Integrase core domain containing protein</fullName>
    </submittedName>
</protein>